<evidence type="ECO:0000313" key="5">
    <source>
        <dbReference type="EMBL" id="CAE0499410.1"/>
    </source>
</evidence>
<reference evidence="4" key="1">
    <citation type="submission" date="2021-01" db="EMBL/GenBank/DDBJ databases">
        <authorList>
            <person name="Corre E."/>
            <person name="Pelletier E."/>
            <person name="Niang G."/>
            <person name="Scheremetjew M."/>
            <person name="Finn R."/>
            <person name="Kale V."/>
            <person name="Holt S."/>
            <person name="Cochrane G."/>
            <person name="Meng A."/>
            <person name="Brown T."/>
            <person name="Cohen L."/>
        </authorList>
    </citation>
    <scope>NUCLEOTIDE SEQUENCE</scope>
    <source>
        <strain evidence="4">CCMP1320</strain>
    </source>
</reference>
<dbReference type="InterPro" id="IPR041442">
    <property type="entry name" value="PIH1D1/2/3_CS-like"/>
</dbReference>
<comment type="similarity">
    <text evidence="1">Belongs to the PIH1 family.</text>
</comment>
<dbReference type="GO" id="GO:0005737">
    <property type="term" value="C:cytoplasm"/>
    <property type="evidence" value="ECO:0007669"/>
    <property type="project" value="TreeGrafter"/>
</dbReference>
<dbReference type="EMBL" id="HBIP01024167">
    <property type="protein sequence ID" value="CAE0499410.1"/>
    <property type="molecule type" value="Transcribed_RNA"/>
</dbReference>
<dbReference type="EMBL" id="HBIP01024166">
    <property type="protein sequence ID" value="CAE0499409.1"/>
    <property type="molecule type" value="Transcribed_RNA"/>
</dbReference>
<sequence length="394" mass="42604">MDQLFNLMKSRSGGGMPSLESMLGPEFAGQDLSKQADQLWHFLDNLAEDDPQAYAEFLKSQAKAAEAEQSQQVVRGSSAQIVIEAQLAQPVQGPVVLHVWAARDGSLVPMATVGHGAAEVDANTTSWAGARIPMFEGHAPQAQTPSSGHSSSQIEAQPSSPLHNQFHIGIHPKLMPMLALDQPPQLRPVLIEAALQFVESRYAVKMDRSRPCVFKMHRSQLHSASRAAAAAASQMGEKAATSTPHDLIKAMADMQQPSSDVDASRRTSSLAPASVEHRRANKELAKQLIQEVHSEPMQQEGSQVEDCGNRVLGVQYSQSKEGQKCLVIEAALPGASSVQHVSVEFAQEQQAIILGVQGWTQTVQLPCSVNEGMCKAKFDKRKQVLKVTVPCMSP</sequence>
<dbReference type="EMBL" id="HBIP01024170">
    <property type="protein sequence ID" value="CAE0499413.1"/>
    <property type="molecule type" value="Transcribed_RNA"/>
</dbReference>
<feature type="domain" description="PIH1D1/2/3 CS-like" evidence="3">
    <location>
        <begin position="320"/>
        <end position="390"/>
    </location>
</feature>
<organism evidence="4">
    <name type="scientific">Dunaliella tertiolecta</name>
    <name type="common">Green alga</name>
    <dbReference type="NCBI Taxonomy" id="3047"/>
    <lineage>
        <taxon>Eukaryota</taxon>
        <taxon>Viridiplantae</taxon>
        <taxon>Chlorophyta</taxon>
        <taxon>core chlorophytes</taxon>
        <taxon>Chlorophyceae</taxon>
        <taxon>CS clade</taxon>
        <taxon>Chlamydomonadales</taxon>
        <taxon>Dunaliellaceae</taxon>
        <taxon>Dunaliella</taxon>
    </lineage>
</organism>
<evidence type="ECO:0000313" key="6">
    <source>
        <dbReference type="EMBL" id="CAE0499413.1"/>
    </source>
</evidence>
<feature type="compositionally biased region" description="Polar residues" evidence="2">
    <location>
        <begin position="255"/>
        <end position="271"/>
    </location>
</feature>
<dbReference type="AlphaFoldDB" id="A0A6S8LT94"/>
<dbReference type="Pfam" id="PF18201">
    <property type="entry name" value="PIH1_CS"/>
    <property type="match status" value="1"/>
</dbReference>
<protein>
    <recommendedName>
        <fullName evidence="3">PIH1D1/2/3 CS-like domain-containing protein</fullName>
    </recommendedName>
</protein>
<dbReference type="InterPro" id="IPR050734">
    <property type="entry name" value="PIH1/Kintoun_subfamily"/>
</dbReference>
<evidence type="ECO:0000256" key="2">
    <source>
        <dbReference type="SAM" id="MobiDB-lite"/>
    </source>
</evidence>
<evidence type="ECO:0000313" key="4">
    <source>
        <dbReference type="EMBL" id="CAE0499409.1"/>
    </source>
</evidence>
<dbReference type="PANTHER" id="PTHR22997:SF0">
    <property type="entry name" value="PIH1 DOMAIN-CONTAINING PROTEIN 1"/>
    <property type="match status" value="1"/>
</dbReference>
<evidence type="ECO:0000256" key="1">
    <source>
        <dbReference type="ARBA" id="ARBA00008511"/>
    </source>
</evidence>
<dbReference type="PANTHER" id="PTHR22997">
    <property type="entry name" value="PIH1 DOMAIN-CONTAINING PROTEIN 1"/>
    <property type="match status" value="1"/>
</dbReference>
<feature type="region of interest" description="Disordered" evidence="2">
    <location>
        <begin position="138"/>
        <end position="159"/>
    </location>
</feature>
<gene>
    <name evidence="4" type="ORF">DTER00134_LOCUS14482</name>
    <name evidence="5" type="ORF">DTER00134_LOCUS14483</name>
    <name evidence="6" type="ORF">DTER00134_LOCUS14486</name>
</gene>
<evidence type="ECO:0000259" key="3">
    <source>
        <dbReference type="Pfam" id="PF18201"/>
    </source>
</evidence>
<feature type="compositionally biased region" description="Polar residues" evidence="2">
    <location>
        <begin position="141"/>
        <end position="159"/>
    </location>
</feature>
<proteinExistence type="inferred from homology"/>
<feature type="region of interest" description="Disordered" evidence="2">
    <location>
        <begin position="254"/>
        <end position="277"/>
    </location>
</feature>
<accession>A0A6S8LT94</accession>
<name>A0A6S8LT94_DUNTE</name>